<evidence type="ECO:0000259" key="13">
    <source>
        <dbReference type="PROSITE" id="PS51553"/>
    </source>
</evidence>
<keyword evidence="15" id="KW-1185">Reference proteome</keyword>
<evidence type="ECO:0000313" key="14">
    <source>
        <dbReference type="EMBL" id="GJE07799.1"/>
    </source>
</evidence>
<comment type="subunit">
    <text evidence="11">Homodimer.</text>
</comment>
<dbReference type="Gene3D" id="3.40.50.880">
    <property type="match status" value="1"/>
</dbReference>
<dbReference type="PRINTS" id="PR00099">
    <property type="entry name" value="CPSGATASE"/>
</dbReference>
<dbReference type="PANTHER" id="PTHR11922:SF2">
    <property type="entry name" value="GMP SYNTHASE [GLUTAMINE-HYDROLYZING]"/>
    <property type="match status" value="1"/>
</dbReference>
<dbReference type="PANTHER" id="PTHR11922">
    <property type="entry name" value="GMP SYNTHASE-RELATED"/>
    <property type="match status" value="1"/>
</dbReference>
<dbReference type="SUPFAM" id="SSF54810">
    <property type="entry name" value="GMP synthetase C-terminal dimerisation domain"/>
    <property type="match status" value="1"/>
</dbReference>
<dbReference type="Pfam" id="PF00117">
    <property type="entry name" value="GATase"/>
    <property type="match status" value="1"/>
</dbReference>
<dbReference type="InterPro" id="IPR017926">
    <property type="entry name" value="GATASE"/>
</dbReference>
<sequence length="524" mass="57156">MTSPAVSLADHDKILIVDFGSQVTQLIARRVREEGVYCEIVPFTKAEAAFDAYRPKGVILSGGPESVTSDLSPRAPQKIFEAGVPVFGICYGQQTMAAQLGGEVEAGHHAEFGRAEIEILSDCPLFHGIWHKGERYPVWMSHGDRVTKLPDGFTTVAVSANAPFAAVADEARGFYAVQFHPEVHHTPHGALLIRNFVRDVAGCSGDWTMGTYREEAIARIREQVGSERVICGLSGGVDSSVAAVLIHEAIGDQLTCVFVDHGLLRLGEGDEVVRLFRDHYNIPLVHVQAQDLFIGALEGVDDPEVKRKTIGRLFIDVFEAEAKKIGGAAFLAQGTLYPDVIESVSFSGGPSVTIKSHHNVGGLPERMNMRLVEPLRELFKDEVRLLGKELGLPDAFVGRHPFPGPGLAIRCPGTITAEKLDALRKADAIYLEEIRKAGLYDTIWQAFAVILPVKTVGVMGDGRTYDHVCALRAVTSVDGMTADFYPFDMAFLGRVATRIINEVKGINRVTYDITSKPPGTIEWE</sequence>
<dbReference type="Proteomes" id="UP001055102">
    <property type="component" value="Unassembled WGS sequence"/>
</dbReference>
<keyword evidence="9 11" id="KW-0067">ATP-binding</keyword>
<dbReference type="NCBIfam" id="TIGR00888">
    <property type="entry name" value="guaA_Nterm"/>
    <property type="match status" value="1"/>
</dbReference>
<keyword evidence="8 11" id="KW-0658">Purine biosynthesis</keyword>
<organism evidence="14 15">
    <name type="scientific">Methylobacterium jeotgali</name>
    <dbReference type="NCBI Taxonomy" id="381630"/>
    <lineage>
        <taxon>Bacteria</taxon>
        <taxon>Pseudomonadati</taxon>
        <taxon>Pseudomonadota</taxon>
        <taxon>Alphaproteobacteria</taxon>
        <taxon>Hyphomicrobiales</taxon>
        <taxon>Methylobacteriaceae</taxon>
        <taxon>Methylobacterium</taxon>
    </lineage>
</organism>
<evidence type="ECO:0000256" key="10">
    <source>
        <dbReference type="ARBA" id="ARBA00022962"/>
    </source>
</evidence>
<dbReference type="PROSITE" id="PS51273">
    <property type="entry name" value="GATASE_TYPE_1"/>
    <property type="match status" value="1"/>
</dbReference>
<dbReference type="PROSITE" id="PS51553">
    <property type="entry name" value="GMPS_ATP_PPASE"/>
    <property type="match status" value="1"/>
</dbReference>
<dbReference type="RefSeq" id="WP_238277154.1">
    <property type="nucleotide sequence ID" value="NZ_BPQR01000054.1"/>
</dbReference>
<dbReference type="CDD" id="cd01997">
    <property type="entry name" value="GMP_synthase_C"/>
    <property type="match status" value="1"/>
</dbReference>
<dbReference type="InterPro" id="IPR025777">
    <property type="entry name" value="GMPS_ATP_PPase_dom"/>
</dbReference>
<comment type="caution">
    <text evidence="14">The sequence shown here is derived from an EMBL/GenBank/DDBJ whole genome shotgun (WGS) entry which is preliminary data.</text>
</comment>
<dbReference type="InterPro" id="IPR022310">
    <property type="entry name" value="NAD/GMP_synthase"/>
</dbReference>
<dbReference type="InterPro" id="IPR001674">
    <property type="entry name" value="GMP_synth_C"/>
</dbReference>
<evidence type="ECO:0000256" key="2">
    <source>
        <dbReference type="ARBA" id="ARBA00005153"/>
    </source>
</evidence>
<evidence type="ECO:0000256" key="9">
    <source>
        <dbReference type="ARBA" id="ARBA00022840"/>
    </source>
</evidence>
<accession>A0ABQ4SX64</accession>
<dbReference type="InterPro" id="IPR004739">
    <property type="entry name" value="GMP_synth_GATase"/>
</dbReference>
<dbReference type="NCBIfam" id="TIGR00884">
    <property type="entry name" value="guaA_Cterm"/>
    <property type="match status" value="1"/>
</dbReference>
<evidence type="ECO:0000256" key="6">
    <source>
        <dbReference type="ARBA" id="ARBA00022741"/>
    </source>
</evidence>
<dbReference type="InterPro" id="IPR022955">
    <property type="entry name" value="GMP_synthase"/>
</dbReference>
<evidence type="ECO:0000256" key="5">
    <source>
        <dbReference type="ARBA" id="ARBA00022598"/>
    </source>
</evidence>
<dbReference type="NCBIfam" id="NF000848">
    <property type="entry name" value="PRK00074.1"/>
    <property type="match status" value="1"/>
</dbReference>
<evidence type="ECO:0000256" key="1">
    <source>
        <dbReference type="ARBA" id="ARBA00002332"/>
    </source>
</evidence>
<comment type="catalytic activity">
    <reaction evidence="11">
        <text>XMP + L-glutamine + ATP + H2O = GMP + L-glutamate + AMP + diphosphate + 2 H(+)</text>
        <dbReference type="Rhea" id="RHEA:11680"/>
        <dbReference type="ChEBI" id="CHEBI:15377"/>
        <dbReference type="ChEBI" id="CHEBI:15378"/>
        <dbReference type="ChEBI" id="CHEBI:29985"/>
        <dbReference type="ChEBI" id="CHEBI:30616"/>
        <dbReference type="ChEBI" id="CHEBI:33019"/>
        <dbReference type="ChEBI" id="CHEBI:57464"/>
        <dbReference type="ChEBI" id="CHEBI:58115"/>
        <dbReference type="ChEBI" id="CHEBI:58359"/>
        <dbReference type="ChEBI" id="CHEBI:456215"/>
        <dbReference type="EC" id="6.3.5.2"/>
    </reaction>
</comment>
<evidence type="ECO:0000256" key="4">
    <source>
        <dbReference type="ARBA" id="ARBA00021562"/>
    </source>
</evidence>
<proteinExistence type="inferred from homology"/>
<comment type="pathway">
    <text evidence="2 11">Purine metabolism; GMP biosynthesis; GMP from XMP (L-Gln route): step 1/1.</text>
</comment>
<reference evidence="14" key="1">
    <citation type="journal article" date="2021" name="Front. Microbiol.">
        <title>Comprehensive Comparative Genomics and Phenotyping of Methylobacterium Species.</title>
        <authorList>
            <person name="Alessa O."/>
            <person name="Ogura Y."/>
            <person name="Fujitani Y."/>
            <person name="Takami H."/>
            <person name="Hayashi T."/>
            <person name="Sahin N."/>
            <person name="Tani A."/>
        </authorList>
    </citation>
    <scope>NUCLEOTIDE SEQUENCE</scope>
    <source>
        <strain evidence="14">LMG 23639</strain>
    </source>
</reference>
<dbReference type="SUPFAM" id="SSF52402">
    <property type="entry name" value="Adenine nucleotide alpha hydrolases-like"/>
    <property type="match status" value="1"/>
</dbReference>
<dbReference type="Pfam" id="PF00958">
    <property type="entry name" value="GMP_synt_C"/>
    <property type="match status" value="1"/>
</dbReference>
<evidence type="ECO:0000256" key="12">
    <source>
        <dbReference type="PROSITE-ProRule" id="PRU00886"/>
    </source>
</evidence>
<dbReference type="HAMAP" id="MF_00344">
    <property type="entry name" value="GMP_synthase"/>
    <property type="match status" value="1"/>
</dbReference>
<dbReference type="Pfam" id="PF02540">
    <property type="entry name" value="NAD_synthase"/>
    <property type="match status" value="1"/>
</dbReference>
<feature type="active site" evidence="11">
    <location>
        <position position="180"/>
    </location>
</feature>
<comment type="function">
    <text evidence="1 11">Catalyzes the synthesis of GMP from XMP.</text>
</comment>
<feature type="binding site" evidence="12">
    <location>
        <begin position="234"/>
        <end position="240"/>
    </location>
    <ligand>
        <name>ATP</name>
        <dbReference type="ChEBI" id="CHEBI:30616"/>
    </ligand>
</feature>
<evidence type="ECO:0000256" key="11">
    <source>
        <dbReference type="HAMAP-Rule" id="MF_00344"/>
    </source>
</evidence>
<keyword evidence="6 11" id="KW-0547">Nucleotide-binding</keyword>
<keyword evidence="7 11" id="KW-0332">GMP biosynthesis</keyword>
<dbReference type="Gene3D" id="3.30.300.10">
    <property type="match status" value="1"/>
</dbReference>
<gene>
    <name evidence="11 14" type="primary">guaA</name>
    <name evidence="14" type="ORF">AOPFMNJM_3129</name>
</gene>
<dbReference type="InterPro" id="IPR014729">
    <property type="entry name" value="Rossmann-like_a/b/a_fold"/>
</dbReference>
<dbReference type="InterPro" id="IPR029062">
    <property type="entry name" value="Class_I_gatase-like"/>
</dbReference>
<dbReference type="Gene3D" id="3.40.50.620">
    <property type="entry name" value="HUPs"/>
    <property type="match status" value="1"/>
</dbReference>
<keyword evidence="10 11" id="KW-0315">Glutamine amidotransferase</keyword>
<dbReference type="EMBL" id="BPQR01000054">
    <property type="protein sequence ID" value="GJE07799.1"/>
    <property type="molecule type" value="Genomic_DNA"/>
</dbReference>
<name>A0ABQ4SX64_9HYPH</name>
<protein>
    <recommendedName>
        <fullName evidence="4 11">GMP synthase [glutamine-hydrolyzing]</fullName>
        <ecNumber evidence="3 11">6.3.5.2</ecNumber>
    </recommendedName>
    <alternativeName>
        <fullName evidence="11">GMP synthetase</fullName>
    </alternativeName>
    <alternativeName>
        <fullName evidence="11">Glutamine amidotransferase</fullName>
    </alternativeName>
</protein>
<evidence type="ECO:0000256" key="8">
    <source>
        <dbReference type="ARBA" id="ARBA00022755"/>
    </source>
</evidence>
<dbReference type="SUPFAM" id="SSF52317">
    <property type="entry name" value="Class I glutamine amidotransferase-like"/>
    <property type="match status" value="1"/>
</dbReference>
<feature type="active site" description="Nucleophile" evidence="11">
    <location>
        <position position="90"/>
    </location>
</feature>
<dbReference type="PRINTS" id="PR00097">
    <property type="entry name" value="ANTSNTHASEII"/>
</dbReference>
<dbReference type="CDD" id="cd01742">
    <property type="entry name" value="GATase1_GMP_Synthase"/>
    <property type="match status" value="1"/>
</dbReference>
<dbReference type="PRINTS" id="PR00096">
    <property type="entry name" value="GATASE"/>
</dbReference>
<feature type="active site" evidence="11">
    <location>
        <position position="182"/>
    </location>
</feature>
<evidence type="ECO:0000313" key="15">
    <source>
        <dbReference type="Proteomes" id="UP001055102"/>
    </source>
</evidence>
<reference evidence="14" key="2">
    <citation type="submission" date="2021-08" db="EMBL/GenBank/DDBJ databases">
        <authorList>
            <person name="Tani A."/>
            <person name="Ola A."/>
            <person name="Ogura Y."/>
            <person name="Katsura K."/>
            <person name="Hayashi T."/>
        </authorList>
    </citation>
    <scope>NUCLEOTIDE SEQUENCE</scope>
    <source>
        <strain evidence="14">LMG 23639</strain>
    </source>
</reference>
<evidence type="ECO:0000256" key="3">
    <source>
        <dbReference type="ARBA" id="ARBA00012746"/>
    </source>
</evidence>
<keyword evidence="5 11" id="KW-0436">Ligase</keyword>
<evidence type="ECO:0000256" key="7">
    <source>
        <dbReference type="ARBA" id="ARBA00022749"/>
    </source>
</evidence>
<feature type="domain" description="GMPS ATP-PPase" evidence="13">
    <location>
        <begin position="207"/>
        <end position="399"/>
    </location>
</feature>
<dbReference type="EC" id="6.3.5.2" evidence="3 11"/>